<dbReference type="Pfam" id="PF00072">
    <property type="entry name" value="Response_reg"/>
    <property type="match status" value="1"/>
</dbReference>
<gene>
    <name evidence="4" type="ORF">VAMP_44n112</name>
</gene>
<dbReference type="InterPro" id="IPR001789">
    <property type="entry name" value="Sig_transdc_resp-reg_receiver"/>
</dbReference>
<organism evidence="4 5">
    <name type="scientific">Candidatus Vampirococcus lugosii</name>
    <dbReference type="NCBI Taxonomy" id="2789015"/>
    <lineage>
        <taxon>Bacteria</taxon>
        <taxon>Candidatus Absconditibacteriota</taxon>
        <taxon>Vampirococcus</taxon>
    </lineage>
</organism>
<feature type="modified residue" description="4-aspartylphosphate" evidence="2">
    <location>
        <position position="53"/>
    </location>
</feature>
<dbReference type="Gene3D" id="3.40.50.2300">
    <property type="match status" value="1"/>
</dbReference>
<dbReference type="PROSITE" id="PS50110">
    <property type="entry name" value="RESPONSE_REGULATORY"/>
    <property type="match status" value="1"/>
</dbReference>
<dbReference type="InterPro" id="IPR011006">
    <property type="entry name" value="CheY-like_superfamily"/>
</dbReference>
<sequence length="159" mass="17990">MKKTILIVEDNKELSEMFKIKFEKGGFNVFISDNGFDSLGLAIEKEPDLILLDIMMPDMDGFETLKVLKEQTSLKTKIFIFSNLKSDDHIKKAKKLGADDYLVKADYTPKEVLDKVILSIGPADDKKSIFCSDADKTFVSQCPHCGEKFKLDIKISKDE</sequence>
<dbReference type="PANTHER" id="PTHR44591:SF3">
    <property type="entry name" value="RESPONSE REGULATORY DOMAIN-CONTAINING PROTEIN"/>
    <property type="match status" value="1"/>
</dbReference>
<dbReference type="CDD" id="cd17574">
    <property type="entry name" value="REC_OmpR"/>
    <property type="match status" value="1"/>
</dbReference>
<evidence type="ECO:0000313" key="4">
    <source>
        <dbReference type="EMBL" id="MBS8121939.1"/>
    </source>
</evidence>
<name>A0ABS5QNA5_9BACT</name>
<dbReference type="PANTHER" id="PTHR44591">
    <property type="entry name" value="STRESS RESPONSE REGULATOR PROTEIN 1"/>
    <property type="match status" value="1"/>
</dbReference>
<dbReference type="EMBL" id="JAEDAM010000024">
    <property type="protein sequence ID" value="MBS8121939.1"/>
    <property type="molecule type" value="Genomic_DNA"/>
</dbReference>
<dbReference type="GO" id="GO:0003677">
    <property type="term" value="F:DNA binding"/>
    <property type="evidence" value="ECO:0007669"/>
    <property type="project" value="UniProtKB-KW"/>
</dbReference>
<reference evidence="4 5" key="1">
    <citation type="journal article" date="2021" name="Nat. Commun.">
        <title>Reductive evolution and unique predatory mode in the CPR bacterium Vampirococcus lugosii.</title>
        <authorList>
            <person name="Moreira D."/>
            <person name="Zivanovic Y."/>
            <person name="Lopez-Archilla A.I."/>
            <person name="Iniesto M."/>
            <person name="Lopez-Garcia P."/>
        </authorList>
    </citation>
    <scope>NUCLEOTIDE SEQUENCE [LARGE SCALE GENOMIC DNA]</scope>
    <source>
        <strain evidence="4">Chiprana</strain>
    </source>
</reference>
<evidence type="ECO:0000259" key="3">
    <source>
        <dbReference type="PROSITE" id="PS50110"/>
    </source>
</evidence>
<dbReference type="RefSeq" id="WP_213348941.1">
    <property type="nucleotide sequence ID" value="NZ_JAEDAM010000024.1"/>
</dbReference>
<accession>A0ABS5QNA5</accession>
<evidence type="ECO:0000256" key="2">
    <source>
        <dbReference type="PROSITE-ProRule" id="PRU00169"/>
    </source>
</evidence>
<evidence type="ECO:0000256" key="1">
    <source>
        <dbReference type="ARBA" id="ARBA00022553"/>
    </source>
</evidence>
<dbReference type="SUPFAM" id="SSF52172">
    <property type="entry name" value="CheY-like"/>
    <property type="match status" value="1"/>
</dbReference>
<protein>
    <submittedName>
        <fullName evidence="4">DNA-binding response regulator, OmpR family, contains REC and winged-helix (WHTH) domain</fullName>
    </submittedName>
</protein>
<keyword evidence="1 2" id="KW-0597">Phosphoprotein</keyword>
<keyword evidence="5" id="KW-1185">Reference proteome</keyword>
<proteinExistence type="predicted"/>
<keyword evidence="4" id="KW-0238">DNA-binding</keyword>
<dbReference type="InterPro" id="IPR050595">
    <property type="entry name" value="Bact_response_regulator"/>
</dbReference>
<dbReference type="Proteomes" id="UP000680365">
    <property type="component" value="Unassembled WGS sequence"/>
</dbReference>
<dbReference type="SMART" id="SM00448">
    <property type="entry name" value="REC"/>
    <property type="match status" value="1"/>
</dbReference>
<feature type="domain" description="Response regulatory" evidence="3">
    <location>
        <begin position="4"/>
        <end position="119"/>
    </location>
</feature>
<comment type="caution">
    <text evidence="4">The sequence shown here is derived from an EMBL/GenBank/DDBJ whole genome shotgun (WGS) entry which is preliminary data.</text>
</comment>
<evidence type="ECO:0000313" key="5">
    <source>
        <dbReference type="Proteomes" id="UP000680365"/>
    </source>
</evidence>